<keyword evidence="4" id="KW-1185">Reference proteome</keyword>
<dbReference type="Proteomes" id="UP000648352">
    <property type="component" value="Unassembled WGS sequence"/>
</dbReference>
<keyword evidence="2" id="KW-0732">Signal</keyword>
<accession>A0ABR8RZM6</accession>
<evidence type="ECO:0008006" key="5">
    <source>
        <dbReference type="Google" id="ProtNLM"/>
    </source>
</evidence>
<dbReference type="RefSeq" id="WP_191717700.1">
    <property type="nucleotide sequence ID" value="NZ_JACSQP010000002.1"/>
</dbReference>
<organism evidence="3 4">
    <name type="scientific">Microbacterium pullorum</name>
    <dbReference type="NCBI Taxonomy" id="2762236"/>
    <lineage>
        <taxon>Bacteria</taxon>
        <taxon>Bacillati</taxon>
        <taxon>Actinomycetota</taxon>
        <taxon>Actinomycetes</taxon>
        <taxon>Micrococcales</taxon>
        <taxon>Microbacteriaceae</taxon>
        <taxon>Microbacterium</taxon>
    </lineage>
</organism>
<dbReference type="PROSITE" id="PS51257">
    <property type="entry name" value="PROKAR_LIPOPROTEIN"/>
    <property type="match status" value="1"/>
</dbReference>
<evidence type="ECO:0000313" key="3">
    <source>
        <dbReference type="EMBL" id="MBD7956676.1"/>
    </source>
</evidence>
<dbReference type="EMBL" id="JACSQP010000002">
    <property type="protein sequence ID" value="MBD7956676.1"/>
    <property type="molecule type" value="Genomic_DNA"/>
</dbReference>
<evidence type="ECO:0000256" key="1">
    <source>
        <dbReference type="SAM" id="MobiDB-lite"/>
    </source>
</evidence>
<evidence type="ECO:0000256" key="2">
    <source>
        <dbReference type="SAM" id="SignalP"/>
    </source>
</evidence>
<reference evidence="3 4" key="1">
    <citation type="submission" date="2020-08" db="EMBL/GenBank/DDBJ databases">
        <title>A Genomic Blueprint of the Chicken Gut Microbiome.</title>
        <authorList>
            <person name="Gilroy R."/>
            <person name="Ravi A."/>
            <person name="Getino M."/>
            <person name="Pursley I."/>
            <person name="Horton D.L."/>
            <person name="Alikhan N.-F."/>
            <person name="Baker D."/>
            <person name="Gharbi K."/>
            <person name="Hall N."/>
            <person name="Watson M."/>
            <person name="Adriaenssens E.M."/>
            <person name="Foster-Nyarko E."/>
            <person name="Jarju S."/>
            <person name="Secka A."/>
            <person name="Antonio M."/>
            <person name="Oren A."/>
            <person name="Chaudhuri R."/>
            <person name="La Ragione R.M."/>
            <person name="Hildebrand F."/>
            <person name="Pallen M.J."/>
        </authorList>
    </citation>
    <scope>NUCLEOTIDE SEQUENCE [LARGE SCALE GENOMIC DNA]</scope>
    <source>
        <strain evidence="3 4">Sa4CUA7</strain>
    </source>
</reference>
<feature type="chain" id="PRO_5046934724" description="Nitrate ABC transporter substrate-binding protein" evidence="2">
    <location>
        <begin position="28"/>
        <end position="196"/>
    </location>
</feature>
<comment type="caution">
    <text evidence="3">The sequence shown here is derived from an EMBL/GenBank/DDBJ whole genome shotgun (WGS) entry which is preliminary data.</text>
</comment>
<name>A0ABR8RZM6_9MICO</name>
<proteinExistence type="predicted"/>
<protein>
    <recommendedName>
        <fullName evidence="5">Nitrate ABC transporter substrate-binding protein</fullName>
    </recommendedName>
</protein>
<sequence>MPSPRLRRPAAATALLFTAALVFTACATPEPEVPSGTPAPTVGSADTSSPTATPEPEKTSEPVAAPDCSALISPATVEGFESLGWTSREEPFAIGAAAVPDGIQCQWADFAVPGGPMQIFGWAPIDAKDAQDAQEELLSAGWVRENGDAGVYISESPQMALATDAEGYGMTYLFGDGWVTLADTKQSLLLIENPVG</sequence>
<gene>
    <name evidence="3" type="ORF">H9651_03400</name>
</gene>
<feature type="region of interest" description="Disordered" evidence="1">
    <location>
        <begin position="29"/>
        <end position="64"/>
    </location>
</feature>
<evidence type="ECO:0000313" key="4">
    <source>
        <dbReference type="Proteomes" id="UP000648352"/>
    </source>
</evidence>
<feature type="signal peptide" evidence="2">
    <location>
        <begin position="1"/>
        <end position="27"/>
    </location>
</feature>